<sequence length="107" mass="12351">MRKIVQYKYDPANPPPLTKAQKAEIAALKARPEDDVDTSDIPELTEEFWQNAVRNPYFKPVKQQLTLRLDSDLVAWFKRSAPDGRGYQSAINRALREYVSKQDRKTG</sequence>
<dbReference type="InterPro" id="IPR025528">
    <property type="entry name" value="BrnA_antitoxin"/>
</dbReference>
<name>A0ABV1YFP4_9HYPH</name>
<dbReference type="EMBL" id="JAMYPJ010000016">
    <property type="protein sequence ID" value="MER8933949.1"/>
    <property type="molecule type" value="Genomic_DNA"/>
</dbReference>
<proteinExistence type="predicted"/>
<comment type="caution">
    <text evidence="1">The sequence shown here is derived from an EMBL/GenBank/DDBJ whole genome shotgun (WGS) entry which is preliminary data.</text>
</comment>
<protein>
    <submittedName>
        <fullName evidence="1">BrnA antitoxin family protein</fullName>
    </submittedName>
</protein>
<keyword evidence="2" id="KW-1185">Reference proteome</keyword>
<dbReference type="Proteomes" id="UP001464387">
    <property type="component" value="Unassembled WGS sequence"/>
</dbReference>
<gene>
    <name evidence="1" type="ORF">NKI33_13355</name>
</gene>
<evidence type="ECO:0000313" key="1">
    <source>
        <dbReference type="EMBL" id="MER8933949.1"/>
    </source>
</evidence>
<accession>A0ABV1YFP4</accession>
<dbReference type="RefSeq" id="WP_224685110.1">
    <property type="nucleotide sequence ID" value="NZ_CP097252.1"/>
</dbReference>
<evidence type="ECO:0000313" key="2">
    <source>
        <dbReference type="Proteomes" id="UP001464387"/>
    </source>
</evidence>
<dbReference type="Pfam" id="PF14384">
    <property type="entry name" value="BrnA_antitoxin"/>
    <property type="match status" value="1"/>
</dbReference>
<reference evidence="1 2" key="1">
    <citation type="journal article" date="2024" name="Proc. Natl. Acad. Sci. U.S.A.">
        <title>The evolutionary genomics of adaptation to stress in wild rhizobium bacteria.</title>
        <authorList>
            <person name="Kehlet-Delgado H."/>
            <person name="Montoya A.P."/>
            <person name="Jensen K.T."/>
            <person name="Wendlandt C.E."/>
            <person name="Dexheimer C."/>
            <person name="Roberts M."/>
            <person name="Torres Martinez L."/>
            <person name="Friesen M.L."/>
            <person name="Griffitts J.S."/>
            <person name="Porter S.S."/>
        </authorList>
    </citation>
    <scope>NUCLEOTIDE SEQUENCE [LARGE SCALE GENOMIC DNA]</scope>
    <source>
        <strain evidence="1 2">M0729</strain>
    </source>
</reference>
<organism evidence="1 2">
    <name type="scientific">Mesorhizobium opportunistum</name>
    <dbReference type="NCBI Taxonomy" id="593909"/>
    <lineage>
        <taxon>Bacteria</taxon>
        <taxon>Pseudomonadati</taxon>
        <taxon>Pseudomonadota</taxon>
        <taxon>Alphaproteobacteria</taxon>
        <taxon>Hyphomicrobiales</taxon>
        <taxon>Phyllobacteriaceae</taxon>
        <taxon>Mesorhizobium</taxon>
    </lineage>
</organism>